<protein>
    <submittedName>
        <fullName evidence="2">Uncharacterized protein</fullName>
    </submittedName>
</protein>
<dbReference type="AlphaFoldDB" id="A0A6A7A3D8"/>
<keyword evidence="3" id="KW-1185">Reference proteome</keyword>
<organism evidence="2 3">
    <name type="scientific">Ophiobolus disseminans</name>
    <dbReference type="NCBI Taxonomy" id="1469910"/>
    <lineage>
        <taxon>Eukaryota</taxon>
        <taxon>Fungi</taxon>
        <taxon>Dikarya</taxon>
        <taxon>Ascomycota</taxon>
        <taxon>Pezizomycotina</taxon>
        <taxon>Dothideomycetes</taxon>
        <taxon>Pleosporomycetidae</taxon>
        <taxon>Pleosporales</taxon>
        <taxon>Pleosporineae</taxon>
        <taxon>Phaeosphaeriaceae</taxon>
        <taxon>Ophiobolus</taxon>
    </lineage>
</organism>
<dbReference type="EMBL" id="MU006224">
    <property type="protein sequence ID" value="KAF2827269.1"/>
    <property type="molecule type" value="Genomic_DNA"/>
</dbReference>
<evidence type="ECO:0000313" key="3">
    <source>
        <dbReference type="Proteomes" id="UP000799424"/>
    </source>
</evidence>
<evidence type="ECO:0000313" key="2">
    <source>
        <dbReference type="EMBL" id="KAF2827269.1"/>
    </source>
</evidence>
<name>A0A6A7A3D8_9PLEO</name>
<sequence length="227" mass="24876">MTTVYVCEHSQVVRAVRRYRRCKNVPPAYRMTASGAHTMADTGLHDCMTISDLCEVGESESDNNGRNGALTSADNVAHVHGNLAVGWLGCDEGTIGASGRISGKINKLALQYGRLVSRTYPDPDGKAETLDGRLVAVASMSVLVAVPLCLLETGGKCYRHWSLMAALGKHSQSSLMSRLAKYWTQRFLKMSPMGTESRCSKKPTQKRQTNPRQMVRLVEPTKMSQQA</sequence>
<evidence type="ECO:0000256" key="1">
    <source>
        <dbReference type="SAM" id="MobiDB-lite"/>
    </source>
</evidence>
<reference evidence="2" key="1">
    <citation type="journal article" date="2020" name="Stud. Mycol.">
        <title>101 Dothideomycetes genomes: a test case for predicting lifestyles and emergence of pathogens.</title>
        <authorList>
            <person name="Haridas S."/>
            <person name="Albert R."/>
            <person name="Binder M."/>
            <person name="Bloem J."/>
            <person name="Labutti K."/>
            <person name="Salamov A."/>
            <person name="Andreopoulos B."/>
            <person name="Baker S."/>
            <person name="Barry K."/>
            <person name="Bills G."/>
            <person name="Bluhm B."/>
            <person name="Cannon C."/>
            <person name="Castanera R."/>
            <person name="Culley D."/>
            <person name="Daum C."/>
            <person name="Ezra D."/>
            <person name="Gonzalez J."/>
            <person name="Henrissat B."/>
            <person name="Kuo A."/>
            <person name="Liang C."/>
            <person name="Lipzen A."/>
            <person name="Lutzoni F."/>
            <person name="Magnuson J."/>
            <person name="Mondo S."/>
            <person name="Nolan M."/>
            <person name="Ohm R."/>
            <person name="Pangilinan J."/>
            <person name="Park H.-J."/>
            <person name="Ramirez L."/>
            <person name="Alfaro M."/>
            <person name="Sun H."/>
            <person name="Tritt A."/>
            <person name="Yoshinaga Y."/>
            <person name="Zwiers L.-H."/>
            <person name="Turgeon B."/>
            <person name="Goodwin S."/>
            <person name="Spatafora J."/>
            <person name="Crous P."/>
            <person name="Grigoriev I."/>
        </authorList>
    </citation>
    <scope>NUCLEOTIDE SEQUENCE</scope>
    <source>
        <strain evidence="2">CBS 113818</strain>
    </source>
</reference>
<feature type="region of interest" description="Disordered" evidence="1">
    <location>
        <begin position="194"/>
        <end position="227"/>
    </location>
</feature>
<accession>A0A6A7A3D8</accession>
<gene>
    <name evidence="2" type="ORF">CC86DRAFT_208867</name>
</gene>
<proteinExistence type="predicted"/>
<dbReference type="Proteomes" id="UP000799424">
    <property type="component" value="Unassembled WGS sequence"/>
</dbReference>